<dbReference type="CDD" id="cd12110">
    <property type="entry name" value="PHP_HisPPase_Hisj_like"/>
    <property type="match status" value="1"/>
</dbReference>
<evidence type="ECO:0000256" key="3">
    <source>
        <dbReference type="ARBA" id="ARBA00013085"/>
    </source>
</evidence>
<name>A0A1H7JYZ2_9FIRM</name>
<dbReference type="Gene3D" id="3.20.20.140">
    <property type="entry name" value="Metal-dependent hydrolases"/>
    <property type="match status" value="1"/>
</dbReference>
<dbReference type="GO" id="GO:0000105">
    <property type="term" value="P:L-histidine biosynthetic process"/>
    <property type="evidence" value="ECO:0007669"/>
    <property type="project" value="UniProtKB-UniRule"/>
</dbReference>
<dbReference type="NCBIfam" id="TIGR01856">
    <property type="entry name" value="hisJ_fam"/>
    <property type="match status" value="1"/>
</dbReference>
<evidence type="ECO:0000313" key="11">
    <source>
        <dbReference type="Proteomes" id="UP000182321"/>
    </source>
</evidence>
<dbReference type="InterPro" id="IPR004013">
    <property type="entry name" value="PHP_dom"/>
</dbReference>
<dbReference type="PANTHER" id="PTHR21039:SF0">
    <property type="entry name" value="HISTIDINOL-PHOSPHATASE"/>
    <property type="match status" value="1"/>
</dbReference>
<dbReference type="GO" id="GO:0005737">
    <property type="term" value="C:cytoplasm"/>
    <property type="evidence" value="ECO:0007669"/>
    <property type="project" value="TreeGrafter"/>
</dbReference>
<protein>
    <recommendedName>
        <fullName evidence="3 8">Histidinol-phosphatase</fullName>
        <shortName evidence="8">HolPase</shortName>
        <ecNumber evidence="3 8">3.1.3.15</ecNumber>
    </recommendedName>
</protein>
<keyword evidence="11" id="KW-1185">Reference proteome</keyword>
<dbReference type="Pfam" id="PF02811">
    <property type="entry name" value="PHP"/>
    <property type="match status" value="1"/>
</dbReference>
<feature type="domain" description="PHP" evidence="9">
    <location>
        <begin position="5"/>
        <end position="188"/>
    </location>
</feature>
<evidence type="ECO:0000259" key="9">
    <source>
        <dbReference type="Pfam" id="PF02811"/>
    </source>
</evidence>
<gene>
    <name evidence="10" type="ORF">SAMN02910377_01825</name>
</gene>
<sequence>MLANYHSHTPRCNHATGSEREYIESAIANGFKILGFSDHTPQPYPSSYKSHIRMGMDELENYVDTLIKLREEYKDDITIYIGFEVEYFRKYFDALIKELRNYPVDYIIQGQHFIPDEIDGFYAGAPTTDDQHLIDYVDTAIEGMQTGMFTYLAHPDLIYYNGDDNTYKKHMERLVAASIDLNIPLEVNLLGFTGKRNYPCDKFFDLATEMGANFVIGCDAHDPQSVCQPELNPEFMAFLNKHNITIGDNICTLRSIK</sequence>
<organism evidence="10 11">
    <name type="scientific">Pseudobutyrivibrio ruminis</name>
    <dbReference type="NCBI Taxonomy" id="46206"/>
    <lineage>
        <taxon>Bacteria</taxon>
        <taxon>Bacillati</taxon>
        <taxon>Bacillota</taxon>
        <taxon>Clostridia</taxon>
        <taxon>Lachnospirales</taxon>
        <taxon>Lachnospiraceae</taxon>
        <taxon>Pseudobutyrivibrio</taxon>
    </lineage>
</organism>
<keyword evidence="4 8" id="KW-0028">Amino-acid biosynthesis</keyword>
<evidence type="ECO:0000256" key="7">
    <source>
        <dbReference type="ARBA" id="ARBA00049158"/>
    </source>
</evidence>
<proteinExistence type="inferred from homology"/>
<comment type="catalytic activity">
    <reaction evidence="7 8">
        <text>L-histidinol phosphate + H2O = L-histidinol + phosphate</text>
        <dbReference type="Rhea" id="RHEA:14465"/>
        <dbReference type="ChEBI" id="CHEBI:15377"/>
        <dbReference type="ChEBI" id="CHEBI:43474"/>
        <dbReference type="ChEBI" id="CHEBI:57699"/>
        <dbReference type="ChEBI" id="CHEBI:57980"/>
        <dbReference type="EC" id="3.1.3.15"/>
    </reaction>
</comment>
<keyword evidence="5 8" id="KW-0378">Hydrolase</keyword>
<evidence type="ECO:0000256" key="4">
    <source>
        <dbReference type="ARBA" id="ARBA00022605"/>
    </source>
</evidence>
<dbReference type="PANTHER" id="PTHR21039">
    <property type="entry name" value="HISTIDINOL PHOSPHATASE-RELATED"/>
    <property type="match status" value="1"/>
</dbReference>
<accession>A0A1H7JYZ2</accession>
<evidence type="ECO:0000256" key="5">
    <source>
        <dbReference type="ARBA" id="ARBA00022801"/>
    </source>
</evidence>
<dbReference type="AlphaFoldDB" id="A0A1H7JYZ2"/>
<dbReference type="EC" id="3.1.3.15" evidence="3 8"/>
<dbReference type="InterPro" id="IPR016195">
    <property type="entry name" value="Pol/histidinol_Pase-like"/>
</dbReference>
<evidence type="ECO:0000313" key="10">
    <source>
        <dbReference type="EMBL" id="SEK79360.1"/>
    </source>
</evidence>
<evidence type="ECO:0000256" key="8">
    <source>
        <dbReference type="RuleBase" id="RU366003"/>
    </source>
</evidence>
<dbReference type="GO" id="GO:0004401">
    <property type="term" value="F:histidinol-phosphatase activity"/>
    <property type="evidence" value="ECO:0007669"/>
    <property type="project" value="UniProtKB-UniRule"/>
</dbReference>
<dbReference type="SUPFAM" id="SSF89550">
    <property type="entry name" value="PHP domain-like"/>
    <property type="match status" value="1"/>
</dbReference>
<dbReference type="InterPro" id="IPR010140">
    <property type="entry name" value="Histidinol_P_phosphatase_HisJ"/>
</dbReference>
<evidence type="ECO:0000256" key="6">
    <source>
        <dbReference type="ARBA" id="ARBA00023102"/>
    </source>
</evidence>
<comment type="similarity">
    <text evidence="2 8">Belongs to the PHP hydrolase family. HisK subfamily.</text>
</comment>
<comment type="pathway">
    <text evidence="1 8">Amino-acid biosynthesis; L-histidine biosynthesis; L-histidine from 5-phospho-alpha-D-ribose 1-diphosphate: step 8/9.</text>
</comment>
<dbReference type="Proteomes" id="UP000182321">
    <property type="component" value="Unassembled WGS sequence"/>
</dbReference>
<dbReference type="EMBL" id="FNZX01000011">
    <property type="protein sequence ID" value="SEK79360.1"/>
    <property type="molecule type" value="Genomic_DNA"/>
</dbReference>
<evidence type="ECO:0000256" key="2">
    <source>
        <dbReference type="ARBA" id="ARBA00009152"/>
    </source>
</evidence>
<dbReference type="UniPathway" id="UPA00031">
    <property type="reaction ID" value="UER00013"/>
</dbReference>
<keyword evidence="6 8" id="KW-0368">Histidine biosynthesis</keyword>
<evidence type="ECO:0000256" key="1">
    <source>
        <dbReference type="ARBA" id="ARBA00004970"/>
    </source>
</evidence>
<dbReference type="RefSeq" id="WP_083380710.1">
    <property type="nucleotide sequence ID" value="NZ_FNZX01000011.1"/>
</dbReference>
<reference evidence="11" key="1">
    <citation type="submission" date="2016-10" db="EMBL/GenBank/DDBJ databases">
        <authorList>
            <person name="Varghese N."/>
        </authorList>
    </citation>
    <scope>NUCLEOTIDE SEQUENCE [LARGE SCALE GENOMIC DNA]</scope>
    <source>
        <strain evidence="11">ACV-9</strain>
    </source>
</reference>